<feature type="active site" description="Nucleophile" evidence="4">
    <location>
        <position position="390"/>
    </location>
</feature>
<dbReference type="InterPro" id="IPR000101">
    <property type="entry name" value="GGT_peptidase"/>
</dbReference>
<organism evidence="7 8">
    <name type="scientific">Petromyzon marinus</name>
    <name type="common">Sea lamprey</name>
    <dbReference type="NCBI Taxonomy" id="7757"/>
    <lineage>
        <taxon>Eukaryota</taxon>
        <taxon>Metazoa</taxon>
        <taxon>Chordata</taxon>
        <taxon>Craniata</taxon>
        <taxon>Vertebrata</taxon>
        <taxon>Cyclostomata</taxon>
        <taxon>Hyperoartia</taxon>
        <taxon>Petromyzontiformes</taxon>
        <taxon>Petromyzontidae</taxon>
        <taxon>Petromyzon</taxon>
    </lineage>
</organism>
<dbReference type="PANTHER" id="PTHR11686">
    <property type="entry name" value="GAMMA GLUTAMYL TRANSPEPTIDASE"/>
    <property type="match status" value="1"/>
</dbReference>
<dbReference type="InterPro" id="IPR029055">
    <property type="entry name" value="Ntn_hydrolases_N"/>
</dbReference>
<evidence type="ECO:0000256" key="3">
    <source>
        <dbReference type="ARBA" id="ARBA00084097"/>
    </source>
</evidence>
<dbReference type="GO" id="GO:0050727">
    <property type="term" value="P:regulation of inflammatory response"/>
    <property type="evidence" value="ECO:0007669"/>
    <property type="project" value="TreeGrafter"/>
</dbReference>
<evidence type="ECO:0000256" key="2">
    <source>
        <dbReference type="ARBA" id="ARBA00023180"/>
    </source>
</evidence>
<keyword evidence="3" id="KW-1199">Hemostasis impairing toxin</keyword>
<gene>
    <name evidence="8" type="primary">GGT1</name>
</gene>
<dbReference type="SUPFAM" id="SSF56235">
    <property type="entry name" value="N-terminal nucleophile aminohydrolases (Ntn hydrolases)"/>
    <property type="match status" value="1"/>
</dbReference>
<dbReference type="GO" id="GO:0103068">
    <property type="term" value="F:leukotriene C4 gamma-glutamyl transferase activity"/>
    <property type="evidence" value="ECO:0007669"/>
    <property type="project" value="UniProtKB-EC"/>
</dbReference>
<dbReference type="FunFam" id="3.60.20.40:FF:000001">
    <property type="entry name" value="Gamma-glutamyltranspeptidase 1"/>
    <property type="match status" value="1"/>
</dbReference>
<dbReference type="GO" id="GO:0006751">
    <property type="term" value="P:glutathione catabolic process"/>
    <property type="evidence" value="ECO:0007669"/>
    <property type="project" value="UniProtKB-UniRule"/>
</dbReference>
<comment type="function">
    <text evidence="6">Cleaves the gamma-glutamyl peptide bond of glutathione and glutathione conjugates.</text>
</comment>
<dbReference type="PANTHER" id="PTHR11686:SF56">
    <property type="entry name" value="GLUTATHIONE HYDROLASE 1 PROENZYME-RELATED"/>
    <property type="match status" value="1"/>
</dbReference>
<accession>A0AAJ7TT89</accession>
<dbReference type="Gene3D" id="3.60.20.40">
    <property type="match status" value="1"/>
</dbReference>
<feature type="binding site" evidence="5">
    <location>
        <position position="115"/>
    </location>
    <ligand>
        <name>L-glutamate</name>
        <dbReference type="ChEBI" id="CHEBI:29985"/>
    </ligand>
</feature>
<feature type="binding site" evidence="5">
    <location>
        <begin position="460"/>
        <end position="461"/>
    </location>
    <ligand>
        <name>L-glutamate</name>
        <dbReference type="ChEBI" id="CHEBI:29985"/>
    </ligand>
</feature>
<protein>
    <recommendedName>
        <fullName evidence="6">Glutathione hydrolase</fullName>
        <ecNumber evidence="6">2.3.2.2</ecNumber>
        <ecNumber evidence="6">3.4.19.13</ecNumber>
    </recommendedName>
    <alternativeName>
        <fullName evidence="6">Gamma-glutamyltransferase</fullName>
    </alternativeName>
    <alternativeName>
        <fullName evidence="6">Gamma-glutamyltranspeptidase</fullName>
    </alternativeName>
</protein>
<keyword evidence="6 8" id="KW-0378">Hydrolase</keyword>
<dbReference type="InterPro" id="IPR043138">
    <property type="entry name" value="GGT_lsub"/>
</dbReference>
<dbReference type="PROSITE" id="PS00462">
    <property type="entry name" value="G_GLU_TRANSPEPTIDASE"/>
    <property type="match status" value="1"/>
</dbReference>
<proteinExistence type="inferred from homology"/>
<dbReference type="GO" id="GO:0005886">
    <property type="term" value="C:plasma membrane"/>
    <property type="evidence" value="ECO:0007669"/>
    <property type="project" value="TreeGrafter"/>
</dbReference>
<evidence type="ECO:0000313" key="8">
    <source>
        <dbReference type="RefSeq" id="XP_032823644.1"/>
    </source>
</evidence>
<comment type="catalytic activity">
    <reaction evidence="6">
        <text>an S-substituted glutathione + H2O = an S-substituted L-cysteinylglycine + L-glutamate</text>
        <dbReference type="Rhea" id="RHEA:59468"/>
        <dbReference type="ChEBI" id="CHEBI:15377"/>
        <dbReference type="ChEBI" id="CHEBI:29985"/>
        <dbReference type="ChEBI" id="CHEBI:90779"/>
        <dbReference type="ChEBI" id="CHEBI:143103"/>
        <dbReference type="EC" id="3.4.19.13"/>
    </reaction>
</comment>
<dbReference type="GO" id="GO:0002682">
    <property type="term" value="P:regulation of immune system process"/>
    <property type="evidence" value="ECO:0007669"/>
    <property type="project" value="TreeGrafter"/>
</dbReference>
<dbReference type="Proteomes" id="UP001318040">
    <property type="component" value="Chromosome 38"/>
</dbReference>
<keyword evidence="6" id="KW-0808">Transferase</keyword>
<dbReference type="GO" id="GO:0031179">
    <property type="term" value="P:peptide modification"/>
    <property type="evidence" value="ECO:0007669"/>
    <property type="project" value="TreeGrafter"/>
</dbReference>
<name>A0AAJ7TT89_PETMA</name>
<dbReference type="EC" id="2.3.2.2" evidence="6"/>
<dbReference type="AlphaFoldDB" id="A0AAJ7TT89"/>
<evidence type="ECO:0000313" key="7">
    <source>
        <dbReference type="Proteomes" id="UP001318040"/>
    </source>
</evidence>
<dbReference type="RefSeq" id="XP_032823644.1">
    <property type="nucleotide sequence ID" value="XM_032967753.1"/>
</dbReference>
<dbReference type="Pfam" id="PF01019">
    <property type="entry name" value="G_glu_transpept"/>
    <property type="match status" value="1"/>
</dbReference>
<dbReference type="KEGG" id="pmrn:116950187"/>
<comment type="catalytic activity">
    <reaction evidence="6">
        <text>glutathione + H2O = L-cysteinylglycine + L-glutamate</text>
        <dbReference type="Rhea" id="RHEA:28807"/>
        <dbReference type="ChEBI" id="CHEBI:15377"/>
        <dbReference type="ChEBI" id="CHEBI:29985"/>
        <dbReference type="ChEBI" id="CHEBI:57925"/>
        <dbReference type="ChEBI" id="CHEBI:61694"/>
        <dbReference type="EC" id="3.4.19.13"/>
    </reaction>
</comment>
<evidence type="ECO:0000256" key="6">
    <source>
        <dbReference type="RuleBase" id="RU368068"/>
    </source>
</evidence>
<comment type="similarity">
    <text evidence="1">Belongs to the gamma-glutamyltransferase family.</text>
</comment>
<keyword evidence="2" id="KW-0325">Glycoprotein</keyword>
<dbReference type="NCBIfam" id="TIGR00066">
    <property type="entry name" value="g_glut_trans"/>
    <property type="match status" value="1"/>
</dbReference>
<evidence type="ECO:0000256" key="1">
    <source>
        <dbReference type="ARBA" id="ARBA00009381"/>
    </source>
</evidence>
<comment type="pathway">
    <text evidence="6">Sulfur metabolism; glutathione metabolism.</text>
</comment>
<feature type="binding site" evidence="5">
    <location>
        <begin position="408"/>
        <end position="410"/>
    </location>
    <ligand>
        <name>L-glutamate</name>
        <dbReference type="ChEBI" id="CHEBI:29985"/>
    </ligand>
</feature>
<dbReference type="InterPro" id="IPR043137">
    <property type="entry name" value="GGT_ssub_C"/>
</dbReference>
<keyword evidence="3" id="KW-1202">Platelet aggregation activating toxin</keyword>
<evidence type="ECO:0000256" key="5">
    <source>
        <dbReference type="PIRSR" id="PIRSR600101-2"/>
    </source>
</evidence>
<feature type="binding site" evidence="5">
    <location>
        <position position="483"/>
    </location>
    <ligand>
        <name>L-glutamate</name>
        <dbReference type="ChEBI" id="CHEBI:29985"/>
    </ligand>
</feature>
<comment type="catalytic activity">
    <reaction evidence="6">
        <text>an N-terminal (5-L-glutamyl)-[peptide] + an alpha-amino acid = 5-L-glutamyl amino acid + an N-terminal L-alpha-aminoacyl-[peptide]</text>
        <dbReference type="Rhea" id="RHEA:23904"/>
        <dbReference type="Rhea" id="RHEA-COMP:9780"/>
        <dbReference type="Rhea" id="RHEA-COMP:9795"/>
        <dbReference type="ChEBI" id="CHEBI:77644"/>
        <dbReference type="ChEBI" id="CHEBI:78597"/>
        <dbReference type="ChEBI" id="CHEBI:78599"/>
        <dbReference type="ChEBI" id="CHEBI:78608"/>
        <dbReference type="EC" id="2.3.2.2"/>
    </reaction>
</comment>
<reference evidence="8" key="1">
    <citation type="submission" date="2025-08" db="UniProtKB">
        <authorList>
            <consortium name="RefSeq"/>
        </authorList>
    </citation>
    <scope>IDENTIFICATION</scope>
    <source>
        <tissue evidence="8">Sperm</tissue>
    </source>
</reference>
<dbReference type="Gene3D" id="1.10.246.130">
    <property type="match status" value="1"/>
</dbReference>
<dbReference type="GO" id="GO:0036374">
    <property type="term" value="F:glutathione hydrolase activity"/>
    <property type="evidence" value="ECO:0007669"/>
    <property type="project" value="UniProtKB-UniRule"/>
</dbReference>
<dbReference type="FunFam" id="1.10.246.130:FF:000002">
    <property type="entry name" value="glutathione hydrolase 1 proenzyme"/>
    <property type="match status" value="1"/>
</dbReference>
<sequence length="578" mass="62292">MQKNTKLALASAILLVSLAVALILGLTLGLRRTDPTPVTPPVTHSYHSAAVAADAGPCSEVGRDAMKDGGSVVDAAIAALLCVGLFNAHSMGIGGGAFFTIYNASTGTAEFINARETAPLNATENMFGNNSDLSLTGGLAVAVPGELRGYELAHRRHGRLPWARLFQPSVGMARQGIRVSGALAAAMESARGEIESRPSLCEVFCDESGKVLRENDTVRFTKLADTLEVIAREGADAFYTGSLARNISRDIQREGGIVTMEDLERYQAELVLEPLRSELDDYVIFTPPAPSSGPVLTLILNILAGYKMTSRSLDEEQKSLTYHRIVEAFKFAYAKRTELGDPNFVNLTDLMKNVTSKDFAEALRQKIWDNATHGVEYYEPTFYVPEDSGTAHLSVVGPDGSAVSVTSTINFYFGSKVRSPSTGIIFNNEMDDFSSPYIVNGFGVPPSPANFIRPGKRPLSSMCPTLIVDKQSRVKLIVGASGGTKITTGTALVIANALWFGMDVVGSVEHKRLHNQLMPNVTEIEKGFDQVVASGLQQRNHDLEWIDSAGSVVQAILRDGNYWTAQSDSRKGGYPAGF</sequence>
<comment type="subcellular location">
    <subcellularLocation>
        <location evidence="6">Membrane</location>
        <topology evidence="6">Single-pass type II membrane protein</topology>
    </subcellularLocation>
</comment>
<keyword evidence="6" id="KW-0012">Acyltransferase</keyword>
<dbReference type="EC" id="3.4.19.13" evidence="6"/>
<dbReference type="CTD" id="2678"/>
<dbReference type="PRINTS" id="PR01210">
    <property type="entry name" value="GGTRANSPTASE"/>
</dbReference>
<feature type="binding site" evidence="5">
    <location>
        <position position="432"/>
    </location>
    <ligand>
        <name>L-glutamate</name>
        <dbReference type="ChEBI" id="CHEBI:29985"/>
    </ligand>
</feature>
<keyword evidence="7" id="KW-1185">Reference proteome</keyword>
<evidence type="ECO:0000256" key="4">
    <source>
        <dbReference type="PIRSR" id="PIRSR600101-1"/>
    </source>
</evidence>
<keyword evidence="3" id="KW-0800">Toxin</keyword>
<dbReference type="InterPro" id="IPR055262">
    <property type="entry name" value="GGT_CS"/>
</dbReference>